<evidence type="ECO:0000259" key="9">
    <source>
        <dbReference type="PROSITE" id="PS50157"/>
    </source>
</evidence>
<dbReference type="GO" id="GO:0008270">
    <property type="term" value="F:zinc ion binding"/>
    <property type="evidence" value="ECO:0007669"/>
    <property type="project" value="UniProtKB-KW"/>
</dbReference>
<evidence type="ECO:0000313" key="10">
    <source>
        <dbReference type="EMBL" id="KAG2199695.1"/>
    </source>
</evidence>
<feature type="region of interest" description="Disordered" evidence="8">
    <location>
        <begin position="259"/>
        <end position="278"/>
    </location>
</feature>
<feature type="domain" description="C2H2-type" evidence="9">
    <location>
        <begin position="241"/>
        <end position="270"/>
    </location>
</feature>
<accession>A0A8H7QXK8</accession>
<keyword evidence="11" id="KW-1185">Reference proteome</keyword>
<dbReference type="OrthoDB" id="654211at2759"/>
<dbReference type="GO" id="GO:0000978">
    <property type="term" value="F:RNA polymerase II cis-regulatory region sequence-specific DNA binding"/>
    <property type="evidence" value="ECO:0007669"/>
    <property type="project" value="TreeGrafter"/>
</dbReference>
<dbReference type="InterPro" id="IPR043359">
    <property type="entry name" value="GLI-like"/>
</dbReference>
<name>A0A8H7QXK8_9FUNG</name>
<dbReference type="PANTHER" id="PTHR45718">
    <property type="entry name" value="TRANSCRIPTIONAL ACTIVATOR CUBITUS INTERRUPTUS"/>
    <property type="match status" value="1"/>
</dbReference>
<evidence type="ECO:0000256" key="1">
    <source>
        <dbReference type="ARBA" id="ARBA00004123"/>
    </source>
</evidence>
<organism evidence="10 11">
    <name type="scientific">Mucor saturninus</name>
    <dbReference type="NCBI Taxonomy" id="64648"/>
    <lineage>
        <taxon>Eukaryota</taxon>
        <taxon>Fungi</taxon>
        <taxon>Fungi incertae sedis</taxon>
        <taxon>Mucoromycota</taxon>
        <taxon>Mucoromycotina</taxon>
        <taxon>Mucoromycetes</taxon>
        <taxon>Mucorales</taxon>
        <taxon>Mucorineae</taxon>
        <taxon>Mucoraceae</taxon>
        <taxon>Mucor</taxon>
    </lineage>
</organism>
<dbReference type="GO" id="GO:0005634">
    <property type="term" value="C:nucleus"/>
    <property type="evidence" value="ECO:0007669"/>
    <property type="project" value="UniProtKB-SubCell"/>
</dbReference>
<evidence type="ECO:0000256" key="2">
    <source>
        <dbReference type="ARBA" id="ARBA00022723"/>
    </source>
</evidence>
<sequence>MNLHQFQTEMTVKDDGMSSLLTQQSIPSPPCSIPDQQAAYNPQMMIGIPSPNTGYNNALLIDTRLEEQQRILNNNIHTCSGVEFNGYDAAAAVAAAEHHMMANMIQQEDNYMYNPTVDPKQFEGMSREQLIARLVALEKENHCITTTATTSTDEMADDSVDETATEEDEQELIRTCLWSDCGQKFDILQKLISHITEVHVGGGKATYRCEWQKCARNCEKKFSRPDSLTTHIKTHSNVRPFVCLFAGCGKAYYHSRSLKKHEKSHEPSPPPPSYEQVMSTGQVPVNNSFIEPYYSPQFAFHYPPPPPPFNPSHYPTSFMNSNM</sequence>
<keyword evidence="5" id="KW-0862">Zinc</keyword>
<keyword evidence="4 7" id="KW-0863">Zinc-finger</keyword>
<keyword evidence="3" id="KW-0677">Repeat</keyword>
<dbReference type="SUPFAM" id="SSF57667">
    <property type="entry name" value="beta-beta-alpha zinc fingers"/>
    <property type="match status" value="2"/>
</dbReference>
<dbReference type="Proteomes" id="UP000603453">
    <property type="component" value="Unassembled WGS sequence"/>
</dbReference>
<evidence type="ECO:0000256" key="7">
    <source>
        <dbReference type="PROSITE-ProRule" id="PRU00042"/>
    </source>
</evidence>
<dbReference type="PROSITE" id="PS50157">
    <property type="entry name" value="ZINC_FINGER_C2H2_2"/>
    <property type="match status" value="2"/>
</dbReference>
<gene>
    <name evidence="10" type="ORF">INT47_012831</name>
</gene>
<comment type="subcellular location">
    <subcellularLocation>
        <location evidence="1">Nucleus</location>
    </subcellularLocation>
</comment>
<comment type="caution">
    <text evidence="10">The sequence shown here is derived from an EMBL/GenBank/DDBJ whole genome shotgun (WGS) entry which is preliminary data.</text>
</comment>
<reference evidence="10" key="1">
    <citation type="submission" date="2020-12" db="EMBL/GenBank/DDBJ databases">
        <title>Metabolic potential, ecology and presence of endohyphal bacteria is reflected in genomic diversity of Mucoromycotina.</title>
        <authorList>
            <person name="Muszewska A."/>
            <person name="Okrasinska A."/>
            <person name="Steczkiewicz K."/>
            <person name="Drgas O."/>
            <person name="Orlowska M."/>
            <person name="Perlinska-Lenart U."/>
            <person name="Aleksandrzak-Piekarczyk T."/>
            <person name="Szatraj K."/>
            <person name="Zielenkiewicz U."/>
            <person name="Pilsyk S."/>
            <person name="Malc E."/>
            <person name="Mieczkowski P."/>
            <person name="Kruszewska J.S."/>
            <person name="Biernat P."/>
            <person name="Pawlowska J."/>
        </authorList>
    </citation>
    <scope>NUCLEOTIDE SEQUENCE</scope>
    <source>
        <strain evidence="10">WA0000017839</strain>
    </source>
</reference>
<dbReference type="InterPro" id="IPR036236">
    <property type="entry name" value="Znf_C2H2_sf"/>
</dbReference>
<dbReference type="GO" id="GO:0000981">
    <property type="term" value="F:DNA-binding transcription factor activity, RNA polymerase II-specific"/>
    <property type="evidence" value="ECO:0007669"/>
    <property type="project" value="TreeGrafter"/>
</dbReference>
<keyword evidence="2" id="KW-0479">Metal-binding</keyword>
<keyword evidence="6" id="KW-0539">Nucleus</keyword>
<feature type="domain" description="C2H2-type" evidence="9">
    <location>
        <begin position="207"/>
        <end position="240"/>
    </location>
</feature>
<dbReference type="Gene3D" id="3.30.160.60">
    <property type="entry name" value="Classic Zinc Finger"/>
    <property type="match status" value="3"/>
</dbReference>
<evidence type="ECO:0000256" key="5">
    <source>
        <dbReference type="ARBA" id="ARBA00022833"/>
    </source>
</evidence>
<dbReference type="AlphaFoldDB" id="A0A8H7QXK8"/>
<dbReference type="EMBL" id="JAEPRD010000092">
    <property type="protein sequence ID" value="KAG2199695.1"/>
    <property type="molecule type" value="Genomic_DNA"/>
</dbReference>
<dbReference type="SMART" id="SM00355">
    <property type="entry name" value="ZnF_C2H2"/>
    <property type="match status" value="3"/>
</dbReference>
<evidence type="ECO:0000256" key="6">
    <source>
        <dbReference type="ARBA" id="ARBA00023242"/>
    </source>
</evidence>
<protein>
    <recommendedName>
        <fullName evidence="9">C2H2-type domain-containing protein</fullName>
    </recommendedName>
</protein>
<evidence type="ECO:0000256" key="8">
    <source>
        <dbReference type="SAM" id="MobiDB-lite"/>
    </source>
</evidence>
<evidence type="ECO:0000313" key="11">
    <source>
        <dbReference type="Proteomes" id="UP000603453"/>
    </source>
</evidence>
<dbReference type="PROSITE" id="PS00028">
    <property type="entry name" value="ZINC_FINGER_C2H2_1"/>
    <property type="match status" value="3"/>
</dbReference>
<evidence type="ECO:0000256" key="4">
    <source>
        <dbReference type="ARBA" id="ARBA00022771"/>
    </source>
</evidence>
<dbReference type="PANTHER" id="PTHR45718:SF4">
    <property type="entry name" value="TRANSCRIPTIONAL ACTIVATOR CUBITUS INTERRUPTUS"/>
    <property type="match status" value="1"/>
</dbReference>
<evidence type="ECO:0000256" key="3">
    <source>
        <dbReference type="ARBA" id="ARBA00022737"/>
    </source>
</evidence>
<proteinExistence type="predicted"/>
<dbReference type="Pfam" id="PF00096">
    <property type="entry name" value="zf-C2H2"/>
    <property type="match status" value="2"/>
</dbReference>
<dbReference type="InterPro" id="IPR013087">
    <property type="entry name" value="Znf_C2H2_type"/>
</dbReference>